<feature type="domain" description="Cupin type-2" evidence="1">
    <location>
        <begin position="35"/>
        <end position="102"/>
    </location>
</feature>
<dbReference type="SUPFAM" id="SSF51182">
    <property type="entry name" value="RmlC-like cupins"/>
    <property type="match status" value="1"/>
</dbReference>
<comment type="caution">
    <text evidence="2">The sequence shown here is derived from an EMBL/GenBank/DDBJ whole genome shotgun (WGS) entry which is preliminary data.</text>
</comment>
<gene>
    <name evidence="2" type="ORF">KS407_01040</name>
</gene>
<proteinExistence type="predicted"/>
<organism evidence="2 3">
    <name type="scientific">Evansella alkalicola</name>
    <dbReference type="NCBI Taxonomy" id="745819"/>
    <lineage>
        <taxon>Bacteria</taxon>
        <taxon>Bacillati</taxon>
        <taxon>Bacillota</taxon>
        <taxon>Bacilli</taxon>
        <taxon>Bacillales</taxon>
        <taxon>Bacillaceae</taxon>
        <taxon>Evansella</taxon>
    </lineage>
</organism>
<dbReference type="RefSeq" id="WP_088075183.1">
    <property type="nucleotide sequence ID" value="NZ_JAHQCR010000010.1"/>
</dbReference>
<dbReference type="EMBL" id="JAHQCR010000010">
    <property type="protein sequence ID" value="MBU9720024.1"/>
    <property type="molecule type" value="Genomic_DNA"/>
</dbReference>
<dbReference type="Proteomes" id="UP000790580">
    <property type="component" value="Unassembled WGS sequence"/>
</dbReference>
<sequence length="176" mass="19942">MGNEERFIINGITGEKITFLESFHETNGEYLKIKVDLPPKAEGPPLHFHTAFEEFFEVLEGELTITIEEEEKGYNKGDSLHVPTKVNHRFRNLSDKPVSFYVTLTPGQYFEESMRIAYGLIDDNKINKDGTPKSLVHTALILKMQDTNITTMPKIVQTVLLGGHLNWGHGLVCKNP</sequence>
<dbReference type="Gene3D" id="2.60.120.10">
    <property type="entry name" value="Jelly Rolls"/>
    <property type="match status" value="1"/>
</dbReference>
<reference evidence="2 3" key="1">
    <citation type="submission" date="2021-06" db="EMBL/GenBank/DDBJ databases">
        <title>Bacillus sp. RD4P76, an endophyte from a halophyte.</title>
        <authorList>
            <person name="Sun J.-Q."/>
        </authorList>
    </citation>
    <scope>NUCLEOTIDE SEQUENCE [LARGE SCALE GENOMIC DNA]</scope>
    <source>
        <strain evidence="2 3">JCM 17098</strain>
    </source>
</reference>
<dbReference type="PANTHER" id="PTHR36440:SF1">
    <property type="entry name" value="PUTATIVE (AFU_ORTHOLOGUE AFUA_8G07350)-RELATED"/>
    <property type="match status" value="1"/>
</dbReference>
<dbReference type="InterPro" id="IPR011051">
    <property type="entry name" value="RmlC_Cupin_sf"/>
</dbReference>
<evidence type="ECO:0000259" key="1">
    <source>
        <dbReference type="Pfam" id="PF07883"/>
    </source>
</evidence>
<evidence type="ECO:0000313" key="2">
    <source>
        <dbReference type="EMBL" id="MBU9720024.1"/>
    </source>
</evidence>
<dbReference type="InterPro" id="IPR013096">
    <property type="entry name" value="Cupin_2"/>
</dbReference>
<accession>A0ABS6JN88</accession>
<keyword evidence="3" id="KW-1185">Reference proteome</keyword>
<dbReference type="InterPro" id="IPR053146">
    <property type="entry name" value="QDO-like"/>
</dbReference>
<dbReference type="Pfam" id="PF07883">
    <property type="entry name" value="Cupin_2"/>
    <property type="match status" value="1"/>
</dbReference>
<protein>
    <submittedName>
        <fullName evidence="2">Cupin domain-containing protein</fullName>
    </submittedName>
</protein>
<dbReference type="InterPro" id="IPR014710">
    <property type="entry name" value="RmlC-like_jellyroll"/>
</dbReference>
<dbReference type="PANTHER" id="PTHR36440">
    <property type="entry name" value="PUTATIVE (AFU_ORTHOLOGUE AFUA_8G07350)-RELATED"/>
    <property type="match status" value="1"/>
</dbReference>
<name>A0ABS6JN88_9BACI</name>
<evidence type="ECO:0000313" key="3">
    <source>
        <dbReference type="Proteomes" id="UP000790580"/>
    </source>
</evidence>